<comment type="similarity">
    <text evidence="3 5">Belongs to the glucosamine/galactosamine-6-phosphate isomerase family. 6-phosphogluconolactonase subfamily.</text>
</comment>
<dbReference type="EnsemblPlants" id="QL05p021139:mrna">
    <property type="protein sequence ID" value="QL05p021139:mrna"/>
    <property type="gene ID" value="QL05p021139"/>
</dbReference>
<dbReference type="PANTHER" id="PTHR11054">
    <property type="entry name" value="6-PHOSPHOGLUCONOLACTONASE"/>
    <property type="match status" value="1"/>
</dbReference>
<evidence type="ECO:0000256" key="5">
    <source>
        <dbReference type="RuleBase" id="RU365095"/>
    </source>
</evidence>
<dbReference type="Gene3D" id="3.40.50.1360">
    <property type="match status" value="1"/>
</dbReference>
<dbReference type="CDD" id="cd01400">
    <property type="entry name" value="6PGL"/>
    <property type="match status" value="1"/>
</dbReference>
<dbReference type="EMBL" id="LRBV02000005">
    <property type="status" value="NOT_ANNOTATED_CDS"/>
    <property type="molecule type" value="Genomic_DNA"/>
</dbReference>
<dbReference type="FunFam" id="3.40.50.1360:FF:000009">
    <property type="entry name" value="Probable 6-phosphogluconolactonase"/>
    <property type="match status" value="1"/>
</dbReference>
<dbReference type="SUPFAM" id="SSF100950">
    <property type="entry name" value="NagB/RpiA/CoA transferase-like"/>
    <property type="match status" value="1"/>
</dbReference>
<evidence type="ECO:0000313" key="7">
    <source>
        <dbReference type="EnsemblPlants" id="QL05p021139:mrna"/>
    </source>
</evidence>
<dbReference type="GO" id="GO:0017057">
    <property type="term" value="F:6-phosphogluconolactonase activity"/>
    <property type="evidence" value="ECO:0007669"/>
    <property type="project" value="UniProtKB-EC"/>
</dbReference>
<dbReference type="InterPro" id="IPR005900">
    <property type="entry name" value="6-phosphogluconolactonase_DevB"/>
</dbReference>
<accession>A0A7N2LN55</accession>
<reference evidence="7 8" key="1">
    <citation type="journal article" date="2016" name="G3 (Bethesda)">
        <title>First Draft Assembly and Annotation of the Genome of a California Endemic Oak Quercus lobata Nee (Fagaceae).</title>
        <authorList>
            <person name="Sork V.L."/>
            <person name="Fitz-Gibbon S.T."/>
            <person name="Puiu D."/>
            <person name="Crepeau M."/>
            <person name="Gugger P.F."/>
            <person name="Sherman R."/>
            <person name="Stevens K."/>
            <person name="Langley C.H."/>
            <person name="Pellegrini M."/>
            <person name="Salzberg S.L."/>
        </authorList>
    </citation>
    <scope>NUCLEOTIDE SEQUENCE [LARGE SCALE GENOMIC DNA]</scope>
    <source>
        <strain evidence="7 8">cv. SW786</strain>
    </source>
</reference>
<dbReference type="Gramene" id="QL05p021139:mrna">
    <property type="protein sequence ID" value="QL05p021139:mrna"/>
    <property type="gene ID" value="QL05p021139"/>
</dbReference>
<sequence>MALPYTLHTRLSISTTSVRLLHVPIISPRASHKPFEVNASTLRLRGLSLSLVSDKRLSHCCSISSSRTKVSMATKGEVKKEVFESGEDLAVALAKYTAQLSDKFCKERGAFSVVLSGGSLINSLRKLVEPPYIDSIEWSRWHIFWADERVVPKDHEDSNYKLAYDGFLSKVPIPPGNVYAINDALSAEGAAEDYETCLRHVVKSNVVDISAASGFPKFDLQLLGMGPDGHVASLFPGHPLVKENEKWVAFIKDSPKPPPERITFTFPVINSSAYIALVVNGANKAGAVQNALGNSQNSEKLPVAMVSPEGELAWFLDTAAASKL</sequence>
<organism evidence="7 8">
    <name type="scientific">Quercus lobata</name>
    <name type="common">Valley oak</name>
    <dbReference type="NCBI Taxonomy" id="97700"/>
    <lineage>
        <taxon>Eukaryota</taxon>
        <taxon>Viridiplantae</taxon>
        <taxon>Streptophyta</taxon>
        <taxon>Embryophyta</taxon>
        <taxon>Tracheophyta</taxon>
        <taxon>Spermatophyta</taxon>
        <taxon>Magnoliopsida</taxon>
        <taxon>eudicotyledons</taxon>
        <taxon>Gunneridae</taxon>
        <taxon>Pentapetalae</taxon>
        <taxon>rosids</taxon>
        <taxon>fabids</taxon>
        <taxon>Fagales</taxon>
        <taxon>Fagaceae</taxon>
        <taxon>Quercus</taxon>
    </lineage>
</organism>
<dbReference type="PANTHER" id="PTHR11054:SF22">
    <property type="entry name" value="6-PHOSPHOGLUCONOLACTONASE 3, CHLOROPLASTIC"/>
    <property type="match status" value="1"/>
</dbReference>
<gene>
    <name evidence="7" type="primary">LOC115991846</name>
</gene>
<dbReference type="Pfam" id="PF01182">
    <property type="entry name" value="Glucosamine_iso"/>
    <property type="match status" value="1"/>
</dbReference>
<feature type="domain" description="Glucosamine/galactosamine-6-phosphate isomerase" evidence="6">
    <location>
        <begin position="86"/>
        <end position="314"/>
    </location>
</feature>
<dbReference type="KEGG" id="qlo:115991846"/>
<dbReference type="OrthoDB" id="432544at2759"/>
<dbReference type="InterPro" id="IPR039104">
    <property type="entry name" value="6PGL"/>
</dbReference>
<evidence type="ECO:0000256" key="2">
    <source>
        <dbReference type="ARBA" id="ARBA00004961"/>
    </source>
</evidence>
<protein>
    <recommendedName>
        <fullName evidence="5">Probable 6-phosphogluconolactonase</fullName>
        <ecNumber evidence="5">3.1.1.31</ecNumber>
    </recommendedName>
</protein>
<dbReference type="GeneID" id="115991846"/>
<dbReference type="GO" id="GO:0005737">
    <property type="term" value="C:cytoplasm"/>
    <property type="evidence" value="ECO:0007669"/>
    <property type="project" value="UniProtKB-ARBA"/>
</dbReference>
<comment type="pathway">
    <text evidence="2">Carbohydrate degradation; pentose phosphate pathway; D-ribulose 5-phosphate from D-glucose 6-phosphate (oxidative stage): step 2/3.</text>
</comment>
<dbReference type="NCBIfam" id="TIGR01198">
    <property type="entry name" value="pgl"/>
    <property type="match status" value="1"/>
</dbReference>
<dbReference type="EC" id="3.1.1.31" evidence="5"/>
<name>A0A7N2LN55_QUELO</name>
<evidence type="ECO:0000256" key="3">
    <source>
        <dbReference type="ARBA" id="ARBA00010662"/>
    </source>
</evidence>
<proteinExistence type="inferred from homology"/>
<reference evidence="7" key="2">
    <citation type="submission" date="2021-01" db="UniProtKB">
        <authorList>
            <consortium name="EnsemblPlants"/>
        </authorList>
    </citation>
    <scope>IDENTIFICATION</scope>
</reference>
<evidence type="ECO:0000256" key="1">
    <source>
        <dbReference type="ARBA" id="ARBA00000832"/>
    </source>
</evidence>
<dbReference type="OMA" id="IAMSQST"/>
<dbReference type="InParanoid" id="A0A7N2LN55"/>
<dbReference type="FunCoup" id="A0A7N2LN55">
    <property type="interactions" value="3286"/>
</dbReference>
<evidence type="ECO:0000256" key="4">
    <source>
        <dbReference type="ARBA" id="ARBA00022801"/>
    </source>
</evidence>
<dbReference type="UniPathway" id="UPA00115"/>
<evidence type="ECO:0000313" key="8">
    <source>
        <dbReference type="Proteomes" id="UP000594261"/>
    </source>
</evidence>
<keyword evidence="4" id="KW-0378">Hydrolase</keyword>
<dbReference type="AlphaFoldDB" id="A0A7N2LN55"/>
<dbReference type="InterPro" id="IPR037171">
    <property type="entry name" value="NagB/RpiA_transferase-like"/>
</dbReference>
<dbReference type="InterPro" id="IPR006148">
    <property type="entry name" value="Glc/Gal-6P_isomerase"/>
</dbReference>
<dbReference type="Proteomes" id="UP000594261">
    <property type="component" value="Chromosome 5"/>
</dbReference>
<comment type="catalytic activity">
    <reaction evidence="1 5">
        <text>6-phospho-D-glucono-1,5-lactone + H2O = 6-phospho-D-gluconate + H(+)</text>
        <dbReference type="Rhea" id="RHEA:12556"/>
        <dbReference type="ChEBI" id="CHEBI:15377"/>
        <dbReference type="ChEBI" id="CHEBI:15378"/>
        <dbReference type="ChEBI" id="CHEBI:57955"/>
        <dbReference type="ChEBI" id="CHEBI:58759"/>
        <dbReference type="EC" id="3.1.1.31"/>
    </reaction>
</comment>
<dbReference type="RefSeq" id="XP_030971653.1">
    <property type="nucleotide sequence ID" value="XM_031115793.1"/>
</dbReference>
<dbReference type="GO" id="GO:0005975">
    <property type="term" value="P:carbohydrate metabolic process"/>
    <property type="evidence" value="ECO:0007669"/>
    <property type="project" value="InterPro"/>
</dbReference>
<evidence type="ECO:0000259" key="6">
    <source>
        <dbReference type="Pfam" id="PF01182"/>
    </source>
</evidence>
<keyword evidence="8" id="KW-1185">Reference proteome</keyword>
<dbReference type="GO" id="GO:0006098">
    <property type="term" value="P:pentose-phosphate shunt"/>
    <property type="evidence" value="ECO:0007669"/>
    <property type="project" value="UniProtKB-UniPathway"/>
</dbReference>